<feature type="region of interest" description="Disordered" evidence="1">
    <location>
        <begin position="59"/>
        <end position="89"/>
    </location>
</feature>
<organism evidence="2">
    <name type="scientific">Rhodococcus sp. NS1</name>
    <dbReference type="NCBI Taxonomy" id="402236"/>
    <lineage>
        <taxon>Bacteria</taxon>
        <taxon>Bacillati</taxon>
        <taxon>Actinomycetota</taxon>
        <taxon>Actinomycetes</taxon>
        <taxon>Mycobacteriales</taxon>
        <taxon>Nocardiaceae</taxon>
        <taxon>Rhodococcus</taxon>
    </lineage>
</organism>
<keyword evidence="2" id="KW-0614">Plasmid</keyword>
<reference evidence="2" key="1">
    <citation type="submission" date="2014-03" db="EMBL/GenBank/DDBJ databases">
        <authorList>
            <person name="Zhang G."/>
            <person name="Zhu L."/>
            <person name="Fang P."/>
        </authorList>
    </citation>
    <scope>NUCLEOTIDE SEQUENCE</scope>
    <source>
        <strain evidence="2">NS1</strain>
        <plasmid evidence="2">pNSL1</plasmid>
    </source>
</reference>
<geneLocation type="plasmid" evidence="2">
    <name>pNSL1</name>
</geneLocation>
<proteinExistence type="predicted"/>
<feature type="compositionally biased region" description="Basic residues" evidence="1">
    <location>
        <begin position="64"/>
        <end position="89"/>
    </location>
</feature>
<gene>
    <name evidence="2" type="ORF">LRS1606.188</name>
</gene>
<dbReference type="AlphaFoldDB" id="A0A097SQ18"/>
<evidence type="ECO:0000313" key="2">
    <source>
        <dbReference type="EMBL" id="AIU93622.1"/>
    </source>
</evidence>
<name>A0A097SQ18_9NOCA</name>
<protein>
    <submittedName>
        <fullName evidence="2">Uncharacterized protein</fullName>
    </submittedName>
</protein>
<dbReference type="EMBL" id="KJ605395">
    <property type="protein sequence ID" value="AIU93622.1"/>
    <property type="molecule type" value="Genomic_DNA"/>
</dbReference>
<accession>A0A097SQ18</accession>
<sequence>MRVHGGKVRVADILRLRVTDPKTHRNYLADARRNRIRTADQGSVERLYLLALRLPCPSASRTHGERRRRAPGWRSAKTVRVHHCGQRLE</sequence>
<evidence type="ECO:0000256" key="1">
    <source>
        <dbReference type="SAM" id="MobiDB-lite"/>
    </source>
</evidence>